<feature type="compositionally biased region" description="Basic residues" evidence="1">
    <location>
        <begin position="35"/>
        <end position="62"/>
    </location>
</feature>
<dbReference type="EMBL" id="AP009152">
    <property type="protein sequence ID" value="BAG30069.1"/>
    <property type="molecule type" value="Genomic_DNA"/>
</dbReference>
<gene>
    <name evidence="2" type="ordered locus">KRH_17220</name>
</gene>
<dbReference type="HOGENOM" id="CLU_2898327_0_0_11"/>
<sequence>MSSAPEDDAAAARPCRRHVVTGAVQGGPVDAVRTERRRATRRRRAPVSRRGRHAQTARGGRR</sequence>
<feature type="region of interest" description="Disordered" evidence="1">
    <location>
        <begin position="1"/>
        <end position="62"/>
    </location>
</feature>
<evidence type="ECO:0000313" key="3">
    <source>
        <dbReference type="Proteomes" id="UP000008838"/>
    </source>
</evidence>
<protein>
    <submittedName>
        <fullName evidence="2">Uncharacterized protein</fullName>
    </submittedName>
</protein>
<reference evidence="2 3" key="1">
    <citation type="journal article" date="2008" name="J. Bacteriol.">
        <title>Complete genome sequence of the soil actinomycete Kocuria rhizophila.</title>
        <authorList>
            <person name="Takarada H."/>
            <person name="Sekine M."/>
            <person name="Kosugi H."/>
            <person name="Matsuo Y."/>
            <person name="Fujisawa T."/>
            <person name="Omata S."/>
            <person name="Kishi E."/>
            <person name="Shimizu A."/>
            <person name="Tsukatani N."/>
            <person name="Tanikawa S."/>
            <person name="Fujita N."/>
            <person name="Harayama S."/>
        </authorList>
    </citation>
    <scope>NUCLEOTIDE SEQUENCE [LARGE SCALE GENOMIC DNA]</scope>
    <source>
        <strain evidence="3">ATCC 9341 / DSM 348 / NBRC 103217 / DC2201</strain>
    </source>
</reference>
<accession>B2GLJ5</accession>
<organism evidence="2 3">
    <name type="scientific">Kocuria rhizophila (strain ATCC 9341 / DSM 348 / NBRC 103217 / DC2201)</name>
    <dbReference type="NCBI Taxonomy" id="378753"/>
    <lineage>
        <taxon>Bacteria</taxon>
        <taxon>Bacillati</taxon>
        <taxon>Actinomycetota</taxon>
        <taxon>Actinomycetes</taxon>
        <taxon>Micrococcales</taxon>
        <taxon>Micrococcaceae</taxon>
        <taxon>Kocuria</taxon>
    </lineage>
</organism>
<keyword evidence="3" id="KW-1185">Reference proteome</keyword>
<evidence type="ECO:0000313" key="2">
    <source>
        <dbReference type="EMBL" id="BAG30069.1"/>
    </source>
</evidence>
<proteinExistence type="predicted"/>
<evidence type="ECO:0000256" key="1">
    <source>
        <dbReference type="SAM" id="MobiDB-lite"/>
    </source>
</evidence>
<dbReference type="AlphaFoldDB" id="B2GLJ5"/>
<name>B2GLJ5_KOCRD</name>
<dbReference type="Proteomes" id="UP000008838">
    <property type="component" value="Chromosome"/>
</dbReference>
<dbReference type="KEGG" id="krh:KRH_17220"/>